<evidence type="ECO:0000313" key="8">
    <source>
        <dbReference type="EMBL" id="KAL1139015.1"/>
    </source>
</evidence>
<name>A0ABD0YT23_9HEMI</name>
<dbReference type="InterPro" id="IPR029020">
    <property type="entry name" value="Ammonium/urea_transptr"/>
</dbReference>
<evidence type="ECO:0000256" key="5">
    <source>
        <dbReference type="ARBA" id="ARBA00023136"/>
    </source>
</evidence>
<feature type="transmembrane region" description="Helical" evidence="6">
    <location>
        <begin position="177"/>
        <end position="195"/>
    </location>
</feature>
<dbReference type="SUPFAM" id="SSF111352">
    <property type="entry name" value="Ammonium transporter"/>
    <property type="match status" value="1"/>
</dbReference>
<feature type="transmembrane region" description="Helical" evidence="6">
    <location>
        <begin position="228"/>
        <end position="248"/>
    </location>
</feature>
<evidence type="ECO:0000256" key="3">
    <source>
        <dbReference type="ARBA" id="ARBA00022692"/>
    </source>
</evidence>
<keyword evidence="3 6" id="KW-0812">Transmembrane</keyword>
<evidence type="ECO:0000256" key="1">
    <source>
        <dbReference type="ARBA" id="ARBA00004141"/>
    </source>
</evidence>
<evidence type="ECO:0000256" key="6">
    <source>
        <dbReference type="SAM" id="Phobius"/>
    </source>
</evidence>
<dbReference type="Gene3D" id="1.10.3430.10">
    <property type="entry name" value="Ammonium transporter AmtB like domains"/>
    <property type="match status" value="1"/>
</dbReference>
<comment type="caution">
    <text evidence="8">The sequence shown here is derived from an EMBL/GenBank/DDBJ whole genome shotgun (WGS) entry which is preliminary data.</text>
</comment>
<keyword evidence="4 6" id="KW-1133">Transmembrane helix</keyword>
<feature type="transmembrane region" description="Helical" evidence="6">
    <location>
        <begin position="334"/>
        <end position="354"/>
    </location>
</feature>
<feature type="domain" description="Ammonium transporter AmtB-like" evidence="7">
    <location>
        <begin position="1"/>
        <end position="355"/>
    </location>
</feature>
<dbReference type="InterPro" id="IPR024041">
    <property type="entry name" value="NH4_transpt_AmtB-like_dom"/>
</dbReference>
<dbReference type="AlphaFoldDB" id="A0ABD0YT23"/>
<dbReference type="PANTHER" id="PTHR11730">
    <property type="entry name" value="AMMONIUM TRANSPORTER"/>
    <property type="match status" value="1"/>
</dbReference>
<evidence type="ECO:0000313" key="9">
    <source>
        <dbReference type="Proteomes" id="UP001558652"/>
    </source>
</evidence>
<dbReference type="EMBL" id="JBFDAA010000003">
    <property type="protein sequence ID" value="KAL1139015.1"/>
    <property type="molecule type" value="Genomic_DNA"/>
</dbReference>
<reference evidence="8 9" key="1">
    <citation type="submission" date="2024-07" db="EMBL/GenBank/DDBJ databases">
        <title>Chromosome-level genome assembly of the water stick insect Ranatra chinensis (Heteroptera: Nepidae).</title>
        <authorList>
            <person name="Liu X."/>
        </authorList>
    </citation>
    <scope>NUCLEOTIDE SEQUENCE [LARGE SCALE GENOMIC DNA]</scope>
    <source>
        <strain evidence="8">Cailab_2021Rc</strain>
        <tissue evidence="8">Muscle</tissue>
    </source>
</reference>
<keyword evidence="5 6" id="KW-0472">Membrane</keyword>
<dbReference type="InterPro" id="IPR002229">
    <property type="entry name" value="RhesusRHD"/>
</dbReference>
<sequence length="360" mass="38080">MIFIGFGFLMTFLKKYGFSSVGFNFLLAACMLEWGILCNGIFSNDYISVGINSLMDADVLAATILISMGAVLGKTTPFQLFAMGIIEAVIYSCNEELIKKLKVIDTGDSLTVHTFGAYFGLACSRVLGKPKYKDMEGSSYQSDIFAMIGTLFLWVFWPSFNGGSVYGDAQQRAVINTYISIAASCVAAFAISSITSRENKFNMVHVQNATLAGGVAVGTAASMVLRPYGAAIVGSVAGILSATGYVYLQPWLDSRLGIHDTCGVHNLHGMPGVLAGFVGAVGAGMASQDTYGQTGLFYLFPAMAPPLFSDEMKAIQMKTIKVLPGDGRSPGVQAGYQILGIVVTLVISVAAGALTGKKLI</sequence>
<evidence type="ECO:0000259" key="7">
    <source>
        <dbReference type="Pfam" id="PF00909"/>
    </source>
</evidence>
<dbReference type="PANTHER" id="PTHR11730:SF60">
    <property type="entry name" value="RH50, ISOFORM D"/>
    <property type="match status" value="1"/>
</dbReference>
<evidence type="ECO:0000256" key="2">
    <source>
        <dbReference type="ARBA" id="ARBA00011036"/>
    </source>
</evidence>
<organism evidence="8 9">
    <name type="scientific">Ranatra chinensis</name>
    <dbReference type="NCBI Taxonomy" id="642074"/>
    <lineage>
        <taxon>Eukaryota</taxon>
        <taxon>Metazoa</taxon>
        <taxon>Ecdysozoa</taxon>
        <taxon>Arthropoda</taxon>
        <taxon>Hexapoda</taxon>
        <taxon>Insecta</taxon>
        <taxon>Pterygota</taxon>
        <taxon>Neoptera</taxon>
        <taxon>Paraneoptera</taxon>
        <taxon>Hemiptera</taxon>
        <taxon>Heteroptera</taxon>
        <taxon>Panheteroptera</taxon>
        <taxon>Nepomorpha</taxon>
        <taxon>Nepidae</taxon>
        <taxon>Ranatrinae</taxon>
        <taxon>Ranatra</taxon>
    </lineage>
</organism>
<proteinExistence type="inferred from homology"/>
<feature type="transmembrane region" description="Helical" evidence="6">
    <location>
        <begin position="140"/>
        <end position="157"/>
    </location>
</feature>
<feature type="transmembrane region" description="Helical" evidence="6">
    <location>
        <begin position="54"/>
        <end position="73"/>
    </location>
</feature>
<dbReference type="Pfam" id="PF00909">
    <property type="entry name" value="Ammonium_transp"/>
    <property type="match status" value="1"/>
</dbReference>
<dbReference type="GO" id="GO:0016020">
    <property type="term" value="C:membrane"/>
    <property type="evidence" value="ECO:0007669"/>
    <property type="project" value="UniProtKB-SubCell"/>
</dbReference>
<comment type="subcellular location">
    <subcellularLocation>
        <location evidence="1">Membrane</location>
        <topology evidence="1">Multi-pass membrane protein</topology>
    </subcellularLocation>
</comment>
<dbReference type="Proteomes" id="UP001558652">
    <property type="component" value="Unassembled WGS sequence"/>
</dbReference>
<comment type="similarity">
    <text evidence="2">Belongs to the ammonium transporter (TC 2.A.49) family. Rh subfamily.</text>
</comment>
<feature type="transmembrane region" description="Helical" evidence="6">
    <location>
        <begin position="20"/>
        <end position="42"/>
    </location>
</feature>
<keyword evidence="9" id="KW-1185">Reference proteome</keyword>
<accession>A0ABD0YT23</accession>
<gene>
    <name evidence="8" type="ORF">AAG570_009076</name>
</gene>
<dbReference type="PRINTS" id="PR00342">
    <property type="entry name" value="RHESUSRHD"/>
</dbReference>
<evidence type="ECO:0000256" key="4">
    <source>
        <dbReference type="ARBA" id="ARBA00022989"/>
    </source>
</evidence>
<protein>
    <recommendedName>
        <fullName evidence="7">Ammonium transporter AmtB-like domain-containing protein</fullName>
    </recommendedName>
</protein>